<dbReference type="EMBL" id="ML975169">
    <property type="protein sequence ID" value="KAF1809915.1"/>
    <property type="molecule type" value="Genomic_DNA"/>
</dbReference>
<dbReference type="Pfam" id="PF21666">
    <property type="entry name" value="DUF4246_N"/>
    <property type="match status" value="1"/>
</dbReference>
<dbReference type="InterPro" id="IPR049207">
    <property type="entry name" value="DUF4246_N"/>
</dbReference>
<reference evidence="5" key="2">
    <citation type="submission" date="2020-04" db="EMBL/GenBank/DDBJ databases">
        <authorList>
            <consortium name="NCBI Genome Project"/>
        </authorList>
    </citation>
    <scope>NUCLEOTIDE SEQUENCE</scope>
    <source>
        <strain evidence="5">CBS 781.70</strain>
    </source>
</reference>
<dbReference type="OrthoDB" id="415532at2759"/>
<reference evidence="5" key="3">
    <citation type="submission" date="2025-04" db="UniProtKB">
        <authorList>
            <consortium name="RefSeq"/>
        </authorList>
    </citation>
    <scope>IDENTIFICATION</scope>
    <source>
        <strain evidence="5">CBS 781.70</strain>
    </source>
</reference>
<dbReference type="Pfam" id="PF14033">
    <property type="entry name" value="DUF4246"/>
    <property type="match status" value="1"/>
</dbReference>
<evidence type="ECO:0000313" key="5">
    <source>
        <dbReference type="RefSeq" id="XP_033531546.1"/>
    </source>
</evidence>
<evidence type="ECO:0000259" key="2">
    <source>
        <dbReference type="Pfam" id="PF21666"/>
    </source>
</evidence>
<sequence length="526" mass="60427">VTVREQSMLGVMEALTNKPEWRRKVFDEAIVAKWGSEVVDNDPDGRNFTDDMFDYCIAELRNKAKQHEDTGIVRVLDIVASVVKSDELVPEELRLKLIEAVKLLENVPEKQKDWHPGSDEKVLDLVHPSLFPLIYGVSRVFPTEAEKVGVQDCMKRCGEGEVIRAPKGQFGDYNGFISRRFQWLPSEVSFQAGGKVKFESYVNNLHPTHDAPLYPILEEIVALAIPLWNETLSSVTHTHNQQRLRIRIDHIEYDWPNGEWDDHEPAEDEPDEEDRDAYYDYREEWMRNNRILAYPEPETYDEDLKHFAANPPPPAVDLRKQIPNGVQVIVKLANIHLTPEKPEYEGGSWHVEGFVNEHICATALYYYDCENITDSHLGFRQYTDTIDMSGKSYGQDDNEGVEVVYGIENESPSVQPVGRILARQSRFLAFPNIFQHRVAPFRLQDRTKPGHRKIVALFLIDPYVKVISTANVPPQQRDWWAEELLKNGGIGDLPAELVGQVVNDVDDFPVSLEKAKELREELMEER</sequence>
<dbReference type="InterPro" id="IPR025340">
    <property type="entry name" value="DUF4246"/>
</dbReference>
<reference evidence="3 5" key="1">
    <citation type="submission" date="2020-01" db="EMBL/GenBank/DDBJ databases">
        <authorList>
            <consortium name="DOE Joint Genome Institute"/>
            <person name="Haridas S."/>
            <person name="Albert R."/>
            <person name="Binder M."/>
            <person name="Bloem J."/>
            <person name="Labutti K."/>
            <person name="Salamov A."/>
            <person name="Andreopoulos B."/>
            <person name="Baker S.E."/>
            <person name="Barry K."/>
            <person name="Bills G."/>
            <person name="Bluhm B.H."/>
            <person name="Cannon C."/>
            <person name="Castanera R."/>
            <person name="Culley D.E."/>
            <person name="Daum C."/>
            <person name="Ezra D."/>
            <person name="Gonzalez J.B."/>
            <person name="Henrissat B."/>
            <person name="Kuo A."/>
            <person name="Liang C."/>
            <person name="Lipzen A."/>
            <person name="Lutzoni F."/>
            <person name="Magnuson J."/>
            <person name="Mondo S."/>
            <person name="Nolan M."/>
            <person name="Ohm R."/>
            <person name="Pangilinan J."/>
            <person name="Park H.-J."/>
            <person name="Ramirez L."/>
            <person name="Alfaro M."/>
            <person name="Sun H."/>
            <person name="Tritt A."/>
            <person name="Yoshinaga Y."/>
            <person name="Zwiers L.-H."/>
            <person name="Turgeon B.G."/>
            <person name="Goodwin S.B."/>
            <person name="Spatafora J.W."/>
            <person name="Crous P.W."/>
            <person name="Grigoriev I.V."/>
        </authorList>
    </citation>
    <scope>NUCLEOTIDE SEQUENCE</scope>
    <source>
        <strain evidence="3 5">CBS 781.70</strain>
    </source>
</reference>
<feature type="non-terminal residue" evidence="3">
    <location>
        <position position="526"/>
    </location>
</feature>
<dbReference type="RefSeq" id="XP_033531546.1">
    <property type="nucleotide sequence ID" value="XM_033675776.1"/>
</dbReference>
<keyword evidence="4" id="KW-1185">Reference proteome</keyword>
<dbReference type="Proteomes" id="UP000504638">
    <property type="component" value="Unplaced"/>
</dbReference>
<dbReference type="InterPro" id="IPR049192">
    <property type="entry name" value="DUF4246_C"/>
</dbReference>
<feature type="non-terminal residue" evidence="3">
    <location>
        <position position="1"/>
    </location>
</feature>
<dbReference type="AlphaFoldDB" id="A0A6G1FVJ0"/>
<name>A0A6G1FVJ0_9PEZI</name>
<gene>
    <name evidence="3 5" type="ORF">P152DRAFT_383276</name>
</gene>
<dbReference type="PANTHER" id="PTHR33119">
    <property type="entry name" value="IFI3P"/>
    <property type="match status" value="1"/>
</dbReference>
<protein>
    <recommendedName>
        <fullName evidence="6">DUF1665 domain-containing protein</fullName>
    </recommendedName>
</protein>
<dbReference type="GeneID" id="54416346"/>
<evidence type="ECO:0000259" key="1">
    <source>
        <dbReference type="Pfam" id="PF14033"/>
    </source>
</evidence>
<proteinExistence type="predicted"/>
<dbReference type="PANTHER" id="PTHR33119:SF1">
    <property type="entry name" value="FE2OG DIOXYGENASE DOMAIN-CONTAINING PROTEIN"/>
    <property type="match status" value="1"/>
</dbReference>
<evidence type="ECO:0000313" key="3">
    <source>
        <dbReference type="EMBL" id="KAF1809915.1"/>
    </source>
</evidence>
<feature type="domain" description="DUF4246" evidence="2">
    <location>
        <begin position="1"/>
        <end position="37"/>
    </location>
</feature>
<accession>A0A6G1FVJ0</accession>
<evidence type="ECO:0000313" key="4">
    <source>
        <dbReference type="Proteomes" id="UP000504638"/>
    </source>
</evidence>
<organism evidence="3">
    <name type="scientific">Eremomyces bilateralis CBS 781.70</name>
    <dbReference type="NCBI Taxonomy" id="1392243"/>
    <lineage>
        <taxon>Eukaryota</taxon>
        <taxon>Fungi</taxon>
        <taxon>Dikarya</taxon>
        <taxon>Ascomycota</taxon>
        <taxon>Pezizomycotina</taxon>
        <taxon>Dothideomycetes</taxon>
        <taxon>Dothideomycetes incertae sedis</taxon>
        <taxon>Eremomycetales</taxon>
        <taxon>Eremomycetaceae</taxon>
        <taxon>Eremomyces</taxon>
    </lineage>
</organism>
<feature type="domain" description="DUF4246" evidence="1">
    <location>
        <begin position="51"/>
        <end position="483"/>
    </location>
</feature>
<evidence type="ECO:0008006" key="6">
    <source>
        <dbReference type="Google" id="ProtNLM"/>
    </source>
</evidence>